<dbReference type="SUPFAM" id="SSF56176">
    <property type="entry name" value="FAD-binding/transporter-associated domain-like"/>
    <property type="match status" value="1"/>
</dbReference>
<evidence type="ECO:0000256" key="5">
    <source>
        <dbReference type="ARBA" id="ARBA00023002"/>
    </source>
</evidence>
<dbReference type="Pfam" id="PF08031">
    <property type="entry name" value="BBE"/>
    <property type="match status" value="1"/>
</dbReference>
<evidence type="ECO:0000313" key="8">
    <source>
        <dbReference type="Proteomes" id="UP001500689"/>
    </source>
</evidence>
<dbReference type="Gene3D" id="3.30.43.10">
    <property type="entry name" value="Uridine Diphospho-n-acetylenolpyruvylglucosamine Reductase, domain 2"/>
    <property type="match status" value="1"/>
</dbReference>
<dbReference type="Gene3D" id="3.30.465.10">
    <property type="match status" value="1"/>
</dbReference>
<reference evidence="8" key="1">
    <citation type="journal article" date="2019" name="Int. J. Syst. Evol. Microbiol.">
        <title>The Global Catalogue of Microorganisms (GCM) 10K type strain sequencing project: providing services to taxonomists for standard genome sequencing and annotation.</title>
        <authorList>
            <consortium name="The Broad Institute Genomics Platform"/>
            <consortium name="The Broad Institute Genome Sequencing Center for Infectious Disease"/>
            <person name="Wu L."/>
            <person name="Ma J."/>
        </authorList>
    </citation>
    <scope>NUCLEOTIDE SEQUENCE [LARGE SCALE GENOMIC DNA]</scope>
    <source>
        <strain evidence="8">JCM 16898</strain>
    </source>
</reference>
<proteinExistence type="inferred from homology"/>
<evidence type="ECO:0000256" key="2">
    <source>
        <dbReference type="ARBA" id="ARBA00005466"/>
    </source>
</evidence>
<dbReference type="InterPro" id="IPR006094">
    <property type="entry name" value="Oxid_FAD_bind_N"/>
</dbReference>
<sequence length="455" mass="50053">MTDALRRTLEKVCPGRVVVPEHAWYDRVRLLFNGMYDKRPSLICLPRDTAEVRSVIKYARDAELPTAVRGGGHNIGGAGSIDGGLVIDLRLLDGVEVRPDEQRAFVGGGATWATFDDANAAHGLATTGGTFDTTGVGGLTLGGGIGHLMGRYGLACDNVRSYELVTANGDELVVEPGTQPELDWALRGAGHLFGVVTRFDFQLHPVSRVYGGFVGYSGEQAGRVVRLFRELMTTAPDELTCTLLLERHGVAQKPAAVLSVAYCGSDEAFIERLNKKLREIEVLEWQLRTRTYPSMQAVLGRLPFGLRHYWSARCVDGLPDELVDRLVARFAEARLTDPFNDTILIEPIHGAVRRVPAAQSVVPFREARFNVTGMAIWAPAEADDQQTAWARSVSAETEPYSRWGEGYLNYVSDQSGDATARAVRTFGTETFDRLRAIKRTVDPDGFFQTSYGDRR</sequence>
<keyword evidence="4" id="KW-0274">FAD</keyword>
<dbReference type="Pfam" id="PF01565">
    <property type="entry name" value="FAD_binding_4"/>
    <property type="match status" value="1"/>
</dbReference>
<dbReference type="PANTHER" id="PTHR42973:SF39">
    <property type="entry name" value="FAD-BINDING PCMH-TYPE DOMAIN-CONTAINING PROTEIN"/>
    <property type="match status" value="1"/>
</dbReference>
<dbReference type="InterPro" id="IPR016169">
    <property type="entry name" value="FAD-bd_PCMH_sub2"/>
</dbReference>
<comment type="similarity">
    <text evidence="2">Belongs to the oxygen-dependent FAD-linked oxidoreductase family.</text>
</comment>
<comment type="caution">
    <text evidence="7">The sequence shown here is derived from an EMBL/GenBank/DDBJ whole genome shotgun (WGS) entry which is preliminary data.</text>
</comment>
<dbReference type="InterPro" id="IPR016167">
    <property type="entry name" value="FAD-bd_PCMH_sub1"/>
</dbReference>
<evidence type="ECO:0000259" key="6">
    <source>
        <dbReference type="PROSITE" id="PS51387"/>
    </source>
</evidence>
<keyword evidence="3" id="KW-0285">Flavoprotein</keyword>
<evidence type="ECO:0000256" key="1">
    <source>
        <dbReference type="ARBA" id="ARBA00001974"/>
    </source>
</evidence>
<name>A0ABP6YLV7_9PSEU</name>
<dbReference type="Proteomes" id="UP001500689">
    <property type="component" value="Unassembled WGS sequence"/>
</dbReference>
<gene>
    <name evidence="7" type="ORF">GCM10022222_83730</name>
</gene>
<keyword evidence="8" id="KW-1185">Reference proteome</keyword>
<comment type="cofactor">
    <cofactor evidence="1">
        <name>FAD</name>
        <dbReference type="ChEBI" id="CHEBI:57692"/>
    </cofactor>
</comment>
<dbReference type="InterPro" id="IPR050416">
    <property type="entry name" value="FAD-linked_Oxidoreductase"/>
</dbReference>
<dbReference type="InterPro" id="IPR036318">
    <property type="entry name" value="FAD-bd_PCMH-like_sf"/>
</dbReference>
<protein>
    <submittedName>
        <fullName evidence="7">FAD-binding oxidoreductase</fullName>
    </submittedName>
</protein>
<dbReference type="RefSeq" id="WP_344869143.1">
    <property type="nucleotide sequence ID" value="NZ_BAAAZN010000032.1"/>
</dbReference>
<dbReference type="EMBL" id="BAAAZN010000032">
    <property type="protein sequence ID" value="GAA3586330.1"/>
    <property type="molecule type" value="Genomic_DNA"/>
</dbReference>
<evidence type="ECO:0000256" key="4">
    <source>
        <dbReference type="ARBA" id="ARBA00022827"/>
    </source>
</evidence>
<evidence type="ECO:0000313" key="7">
    <source>
        <dbReference type="EMBL" id="GAA3586330.1"/>
    </source>
</evidence>
<keyword evidence="5" id="KW-0560">Oxidoreductase</keyword>
<dbReference type="PANTHER" id="PTHR42973">
    <property type="entry name" value="BINDING OXIDOREDUCTASE, PUTATIVE (AFU_ORTHOLOGUE AFUA_1G17690)-RELATED"/>
    <property type="match status" value="1"/>
</dbReference>
<dbReference type="PROSITE" id="PS51387">
    <property type="entry name" value="FAD_PCMH"/>
    <property type="match status" value="1"/>
</dbReference>
<dbReference type="Gene3D" id="3.40.462.20">
    <property type="match status" value="1"/>
</dbReference>
<accession>A0ABP6YLV7</accession>
<dbReference type="InterPro" id="IPR012951">
    <property type="entry name" value="BBE"/>
</dbReference>
<feature type="domain" description="FAD-binding PCMH-type" evidence="6">
    <location>
        <begin position="36"/>
        <end position="206"/>
    </location>
</feature>
<dbReference type="InterPro" id="IPR016166">
    <property type="entry name" value="FAD-bd_PCMH"/>
</dbReference>
<organism evidence="7 8">
    <name type="scientific">Amycolatopsis ultiminotia</name>
    <dbReference type="NCBI Taxonomy" id="543629"/>
    <lineage>
        <taxon>Bacteria</taxon>
        <taxon>Bacillati</taxon>
        <taxon>Actinomycetota</taxon>
        <taxon>Actinomycetes</taxon>
        <taxon>Pseudonocardiales</taxon>
        <taxon>Pseudonocardiaceae</taxon>
        <taxon>Amycolatopsis</taxon>
    </lineage>
</organism>
<evidence type="ECO:0000256" key="3">
    <source>
        <dbReference type="ARBA" id="ARBA00022630"/>
    </source>
</evidence>